<proteinExistence type="predicted"/>
<organism evidence="1 2">
    <name type="scientific">Vaccinium darrowii</name>
    <dbReference type="NCBI Taxonomy" id="229202"/>
    <lineage>
        <taxon>Eukaryota</taxon>
        <taxon>Viridiplantae</taxon>
        <taxon>Streptophyta</taxon>
        <taxon>Embryophyta</taxon>
        <taxon>Tracheophyta</taxon>
        <taxon>Spermatophyta</taxon>
        <taxon>Magnoliopsida</taxon>
        <taxon>eudicotyledons</taxon>
        <taxon>Gunneridae</taxon>
        <taxon>Pentapetalae</taxon>
        <taxon>asterids</taxon>
        <taxon>Ericales</taxon>
        <taxon>Ericaceae</taxon>
        <taxon>Vaccinioideae</taxon>
        <taxon>Vaccinieae</taxon>
        <taxon>Vaccinium</taxon>
    </lineage>
</organism>
<protein>
    <submittedName>
        <fullName evidence="1">Uncharacterized protein</fullName>
    </submittedName>
</protein>
<evidence type="ECO:0000313" key="1">
    <source>
        <dbReference type="EMBL" id="KAH7850884.1"/>
    </source>
</evidence>
<keyword evidence="2" id="KW-1185">Reference proteome</keyword>
<reference evidence="1 2" key="1">
    <citation type="journal article" date="2021" name="Hortic Res">
        <title>High-quality reference genome and annotation aids understanding of berry development for evergreen blueberry (Vaccinium darrowii).</title>
        <authorList>
            <person name="Yu J."/>
            <person name="Hulse-Kemp A.M."/>
            <person name="Babiker E."/>
            <person name="Staton M."/>
        </authorList>
    </citation>
    <scope>NUCLEOTIDE SEQUENCE [LARGE SCALE GENOMIC DNA]</scope>
    <source>
        <strain evidence="2">cv. NJ 8807/NJ 8810</strain>
        <tissue evidence="1">Young leaf</tissue>
    </source>
</reference>
<accession>A0ACB7YD04</accession>
<comment type="caution">
    <text evidence="1">The sequence shown here is derived from an EMBL/GenBank/DDBJ whole genome shotgun (WGS) entry which is preliminary data.</text>
</comment>
<name>A0ACB7YD04_9ERIC</name>
<dbReference type="Proteomes" id="UP000828048">
    <property type="component" value="Chromosome 8"/>
</dbReference>
<sequence length="247" mass="28801">MVAVFFKNLLSWYLIMKLKQSVRPRRIEYLEIPTDAGPSQYPSDQQQDHLVKQQQQLPDSLIKGKEIMEEAKAKSPESNWVIYIRENLKQARQEDRADAWGKLCIYRVPKSLRECDNMAYIPQIVSVGPYHHGKKGLRDMERHKWRALYHILKRTHQNVQLYLDSIKELEEKAVACYEGQIGLNSNEFILMMVLDGCFILELFRGATEGFNQLGYSRNDPVFCNSRIDALNSTRHVNAREPTPTFRA</sequence>
<dbReference type="EMBL" id="CM037158">
    <property type="protein sequence ID" value="KAH7850884.1"/>
    <property type="molecule type" value="Genomic_DNA"/>
</dbReference>
<gene>
    <name evidence="1" type="ORF">Vadar_004177</name>
</gene>
<evidence type="ECO:0000313" key="2">
    <source>
        <dbReference type="Proteomes" id="UP000828048"/>
    </source>
</evidence>